<accession>A0A382HJK3</accession>
<dbReference type="AlphaFoldDB" id="A0A382HJK3"/>
<dbReference type="EMBL" id="UINC01061665">
    <property type="protein sequence ID" value="SVB87480.1"/>
    <property type="molecule type" value="Genomic_DNA"/>
</dbReference>
<sequence>MADAPVQPEFGAVQCTAWQAKNSS</sequence>
<protein>
    <submittedName>
        <fullName evidence="1">Uncharacterized protein</fullName>
    </submittedName>
</protein>
<reference evidence="1" key="1">
    <citation type="submission" date="2018-05" db="EMBL/GenBank/DDBJ databases">
        <authorList>
            <person name="Lanie J.A."/>
            <person name="Ng W.-L."/>
            <person name="Kazmierczak K.M."/>
            <person name="Andrzejewski T.M."/>
            <person name="Davidsen T.M."/>
            <person name="Wayne K.J."/>
            <person name="Tettelin H."/>
            <person name="Glass J.I."/>
            <person name="Rusch D."/>
            <person name="Podicherti R."/>
            <person name="Tsui H.-C.T."/>
            <person name="Winkler M.E."/>
        </authorList>
    </citation>
    <scope>NUCLEOTIDE SEQUENCE</scope>
</reference>
<organism evidence="1">
    <name type="scientific">marine metagenome</name>
    <dbReference type="NCBI Taxonomy" id="408172"/>
    <lineage>
        <taxon>unclassified sequences</taxon>
        <taxon>metagenomes</taxon>
        <taxon>ecological metagenomes</taxon>
    </lineage>
</organism>
<feature type="non-terminal residue" evidence="1">
    <location>
        <position position="24"/>
    </location>
</feature>
<gene>
    <name evidence="1" type="ORF">METZ01_LOCUS240334</name>
</gene>
<name>A0A382HJK3_9ZZZZ</name>
<evidence type="ECO:0000313" key="1">
    <source>
        <dbReference type="EMBL" id="SVB87480.1"/>
    </source>
</evidence>
<proteinExistence type="predicted"/>